<name>A0A1B7LEJ4_9FIRM</name>
<keyword evidence="2" id="KW-0378">Hydrolase</keyword>
<feature type="domain" description="Peptidase family U32 C-terminal" evidence="4">
    <location>
        <begin position="321"/>
        <end position="402"/>
    </location>
</feature>
<evidence type="ECO:0000256" key="3">
    <source>
        <dbReference type="ARBA" id="ARBA00038374"/>
    </source>
</evidence>
<dbReference type="EMBL" id="LYVF01000164">
    <property type="protein sequence ID" value="OAT81465.1"/>
    <property type="molecule type" value="Genomic_DNA"/>
</dbReference>
<dbReference type="Pfam" id="PF16325">
    <property type="entry name" value="Peptidase_U32_C"/>
    <property type="match status" value="1"/>
</dbReference>
<dbReference type="STRING" id="1838280.A6M21_11285"/>
<dbReference type="GO" id="GO:0006508">
    <property type="term" value="P:proteolysis"/>
    <property type="evidence" value="ECO:0007669"/>
    <property type="project" value="UniProtKB-KW"/>
</dbReference>
<dbReference type="AlphaFoldDB" id="A0A1B7LEJ4"/>
<keyword evidence="6" id="KW-1185">Reference proteome</keyword>
<sequence>MRIPELLAPAGNPEKLKVAVIYGADAVYLGGGRFGLRAGAENFTTAEMAGGVDFAHRRGAKVYVTVNIFAHNQDLELLPAYLEELRDLGVDAVIVSDPGVFGLVRQLTPELPVHLSTQANTTNWAAAAFWKKAGVDRIVLARELSREEIMEIRRRVDVPLEVFVHGAMCIAYSGRCLLSNYMTGRDANRGDCAQACRWRYALMEEKRPGEYFPAGEDARGAYILSSRDLCLLEYIPGLAAAGVDSLKIEGRMKSLHYVATVVNVYRRALDACRRDPAHFRVDPAWWEELGKVSNRDYTTGFFTGRESAAVHGTAARIYRRPYAFVGVVRDYDRRTGLARVEQRNRFAVGEELEALLPGGELYTFRPGAMYDEQGLPLEAAPHPRQLIFLPAGRCLPPYSLLRRRE</sequence>
<evidence type="ECO:0000259" key="4">
    <source>
        <dbReference type="Pfam" id="PF16325"/>
    </source>
</evidence>
<evidence type="ECO:0000256" key="1">
    <source>
        <dbReference type="ARBA" id="ARBA00022670"/>
    </source>
</evidence>
<evidence type="ECO:0000313" key="6">
    <source>
        <dbReference type="Proteomes" id="UP000078532"/>
    </source>
</evidence>
<dbReference type="PROSITE" id="PS01276">
    <property type="entry name" value="PEPTIDASE_U32"/>
    <property type="match status" value="1"/>
</dbReference>
<protein>
    <submittedName>
        <fullName evidence="5">Peptidase U32</fullName>
    </submittedName>
</protein>
<dbReference type="Pfam" id="PF01136">
    <property type="entry name" value="Peptidase_U32"/>
    <property type="match status" value="1"/>
</dbReference>
<proteinExistence type="inferred from homology"/>
<dbReference type="InterPro" id="IPR051454">
    <property type="entry name" value="RNA/ubiquinone_mod_enzymes"/>
</dbReference>
<reference evidence="5 6" key="1">
    <citation type="submission" date="2016-04" db="EMBL/GenBank/DDBJ databases">
        <authorList>
            <person name="Evans L.H."/>
            <person name="Alamgir A."/>
            <person name="Owens N."/>
            <person name="Weber N.D."/>
            <person name="Virtaneva K."/>
            <person name="Barbian K."/>
            <person name="Babar A."/>
            <person name="Rosenke K."/>
        </authorList>
    </citation>
    <scope>NUCLEOTIDE SEQUENCE [LARGE SCALE GENOMIC DNA]</scope>
    <source>
        <strain evidence="5 6">LMa1</strain>
    </source>
</reference>
<dbReference type="InterPro" id="IPR032525">
    <property type="entry name" value="Peptidase_U32_C"/>
</dbReference>
<dbReference type="OrthoDB" id="9807498at2"/>
<comment type="caution">
    <text evidence="5">The sequence shown here is derived from an EMBL/GenBank/DDBJ whole genome shotgun (WGS) entry which is preliminary data.</text>
</comment>
<dbReference type="Gene3D" id="2.40.30.10">
    <property type="entry name" value="Translation factors"/>
    <property type="match status" value="1"/>
</dbReference>
<dbReference type="InterPro" id="IPR001539">
    <property type="entry name" value="Peptidase_U32"/>
</dbReference>
<dbReference type="PANTHER" id="PTHR30217">
    <property type="entry name" value="PEPTIDASE U32 FAMILY"/>
    <property type="match status" value="1"/>
</dbReference>
<dbReference type="RefSeq" id="WP_066668706.1">
    <property type="nucleotide sequence ID" value="NZ_LYVF01000164.1"/>
</dbReference>
<dbReference type="PANTHER" id="PTHR30217:SF6">
    <property type="entry name" value="TRNA HYDROXYLATION PROTEIN P"/>
    <property type="match status" value="1"/>
</dbReference>
<comment type="similarity">
    <text evidence="3">Belongs to the peptidase U32 family.</text>
</comment>
<evidence type="ECO:0000313" key="5">
    <source>
        <dbReference type="EMBL" id="OAT81465.1"/>
    </source>
</evidence>
<dbReference type="SUPFAM" id="SSF51412">
    <property type="entry name" value="Inosine monophosphate dehydrogenase (IMPDH)"/>
    <property type="match status" value="1"/>
</dbReference>
<evidence type="ECO:0000256" key="2">
    <source>
        <dbReference type="ARBA" id="ARBA00022801"/>
    </source>
</evidence>
<dbReference type="GO" id="GO:0008233">
    <property type="term" value="F:peptidase activity"/>
    <property type="evidence" value="ECO:0007669"/>
    <property type="project" value="UniProtKB-KW"/>
</dbReference>
<organism evidence="5 6">
    <name type="scientific">Desulfotomaculum copahuensis</name>
    <dbReference type="NCBI Taxonomy" id="1838280"/>
    <lineage>
        <taxon>Bacteria</taxon>
        <taxon>Bacillati</taxon>
        <taxon>Bacillota</taxon>
        <taxon>Clostridia</taxon>
        <taxon>Eubacteriales</taxon>
        <taxon>Desulfotomaculaceae</taxon>
        <taxon>Desulfotomaculum</taxon>
    </lineage>
</organism>
<dbReference type="Proteomes" id="UP000078532">
    <property type="component" value="Unassembled WGS sequence"/>
</dbReference>
<accession>A0A1B7LEJ4</accession>
<keyword evidence="1" id="KW-0645">Protease</keyword>
<gene>
    <name evidence="5" type="ORF">A6M21_11285</name>
</gene>